<dbReference type="Proteomes" id="UP000187735">
    <property type="component" value="Chromosome"/>
</dbReference>
<organism evidence="2 3">
    <name type="scientific">Fuerstiella marisgermanici</name>
    <dbReference type="NCBI Taxonomy" id="1891926"/>
    <lineage>
        <taxon>Bacteria</taxon>
        <taxon>Pseudomonadati</taxon>
        <taxon>Planctomycetota</taxon>
        <taxon>Planctomycetia</taxon>
        <taxon>Planctomycetales</taxon>
        <taxon>Planctomycetaceae</taxon>
        <taxon>Fuerstiella</taxon>
    </lineage>
</organism>
<feature type="transmembrane region" description="Helical" evidence="1">
    <location>
        <begin position="12"/>
        <end position="38"/>
    </location>
</feature>
<evidence type="ECO:0000313" key="3">
    <source>
        <dbReference type="Proteomes" id="UP000187735"/>
    </source>
</evidence>
<reference evidence="2 3" key="1">
    <citation type="journal article" date="2016" name="Front. Microbiol.">
        <title>Fuerstia marisgermanicae gen. nov., sp. nov., an Unusual Member of the Phylum Planctomycetes from the German Wadden Sea.</title>
        <authorList>
            <person name="Kohn T."/>
            <person name="Heuer A."/>
            <person name="Jogler M."/>
            <person name="Vollmers J."/>
            <person name="Boedeker C."/>
            <person name="Bunk B."/>
            <person name="Rast P."/>
            <person name="Borchert D."/>
            <person name="Glockner I."/>
            <person name="Freese H.M."/>
            <person name="Klenk H.P."/>
            <person name="Overmann J."/>
            <person name="Kaster A.K."/>
            <person name="Rohde M."/>
            <person name="Wiegand S."/>
            <person name="Jogler C."/>
        </authorList>
    </citation>
    <scope>NUCLEOTIDE SEQUENCE [LARGE SCALE GENOMIC DNA]</scope>
    <source>
        <strain evidence="2 3">NH11</strain>
    </source>
</reference>
<feature type="transmembrane region" description="Helical" evidence="1">
    <location>
        <begin position="69"/>
        <end position="89"/>
    </location>
</feature>
<keyword evidence="3" id="KW-1185">Reference proteome</keyword>
<dbReference type="PROSITE" id="PS51257">
    <property type="entry name" value="PROKAR_LIPOPROTEIN"/>
    <property type="match status" value="1"/>
</dbReference>
<dbReference type="EMBL" id="CP017641">
    <property type="protein sequence ID" value="APZ94008.1"/>
    <property type="molecule type" value="Genomic_DNA"/>
</dbReference>
<evidence type="ECO:0000313" key="2">
    <source>
        <dbReference type="EMBL" id="APZ94008.1"/>
    </source>
</evidence>
<keyword evidence="1" id="KW-1133">Transmembrane helix</keyword>
<keyword evidence="1" id="KW-0812">Transmembrane</keyword>
<sequence>MLEKPDESNPKRIVAASLGGIVSLLMLSCFTPSMGHSIPSNAEIITKAVMLGVGTGLAVGCVRHSAHPLLIFLGATASCLYALLLLFILSESVDRPDLVWAYWRTIFTN</sequence>
<gene>
    <name evidence="2" type="ORF">Fuma_03626</name>
</gene>
<keyword evidence="1" id="KW-0472">Membrane</keyword>
<feature type="transmembrane region" description="Helical" evidence="1">
    <location>
        <begin position="44"/>
        <end position="62"/>
    </location>
</feature>
<dbReference type="AlphaFoldDB" id="A0A1P8WIX5"/>
<name>A0A1P8WIX5_9PLAN</name>
<protein>
    <submittedName>
        <fullName evidence="2">Uncharacterized protein</fullName>
    </submittedName>
</protein>
<dbReference type="STRING" id="1891926.Fuma_03626"/>
<dbReference type="KEGG" id="fmr:Fuma_03626"/>
<accession>A0A1P8WIX5</accession>
<proteinExistence type="predicted"/>
<evidence type="ECO:0000256" key="1">
    <source>
        <dbReference type="SAM" id="Phobius"/>
    </source>
</evidence>